<dbReference type="SUPFAM" id="SSF51556">
    <property type="entry name" value="Metallo-dependent hydrolases"/>
    <property type="match status" value="1"/>
</dbReference>
<accession>A0A0A5GD49</accession>
<comment type="caution">
    <text evidence="2">The sequence shown here is derived from an EMBL/GenBank/DDBJ whole genome shotgun (WGS) entry which is preliminary data.</text>
</comment>
<dbReference type="InterPro" id="IPR032466">
    <property type="entry name" value="Metal_Hydrolase"/>
</dbReference>
<dbReference type="SUPFAM" id="SSF51338">
    <property type="entry name" value="Composite domain of metallo-dependent hydrolases"/>
    <property type="match status" value="1"/>
</dbReference>
<dbReference type="InterPro" id="IPR033932">
    <property type="entry name" value="YtcJ-like"/>
</dbReference>
<dbReference type="AlphaFoldDB" id="A0A0A5GD49"/>
<keyword evidence="2" id="KW-0378">Hydrolase</keyword>
<dbReference type="STRING" id="1385512.N784_02030"/>
<keyword evidence="3" id="KW-1185">Reference proteome</keyword>
<name>A0A0A5GD49_9BACI</name>
<gene>
    <name evidence="2" type="ORF">N784_02030</name>
</gene>
<dbReference type="CDD" id="cd01300">
    <property type="entry name" value="YtcJ_like"/>
    <property type="match status" value="1"/>
</dbReference>
<proteinExistence type="predicted"/>
<feature type="domain" description="Amidohydrolase 3" evidence="1">
    <location>
        <begin position="51"/>
        <end position="523"/>
    </location>
</feature>
<reference evidence="2 3" key="1">
    <citation type="submission" date="2013-08" db="EMBL/GenBank/DDBJ databases">
        <authorList>
            <person name="Huang J."/>
            <person name="Wang G."/>
        </authorList>
    </citation>
    <scope>NUCLEOTIDE SEQUENCE [LARGE SCALE GENOMIC DNA]</scope>
    <source>
        <strain evidence="2 3">JSM 072002</strain>
    </source>
</reference>
<sequence>MGELWYGGTIYTMETKDCTVEAVFVNHGKIVATGKEKDLRKHYIDEQTVEYNLQGDVMYPGFVDSHLHIVGHGEKRMRLNLSYYTSVEALKQSLEQQIRQLKNGEWMIGEGWDENQWENPIPIHRRDLDEISMQHPIVLTRVCRHALVANSKALEIAGITCETEQPQGGKIEKDADGLTGLLLDTAQQYIKDVMPICDRQYVEQAITIAIKDLWSNGLVGGHTEDLAYYGSFAKTYQAYLNAIGNSMKFRTHLLVHHNVVDDMQKTKHLHNHPFVEFGAMKIFSDGALGGRTAWLREDYMDAPGQKGVAIHTKETLSMLVKKARKFQMPVAIHAIGDRAMELVVDVVSMYPNNSAMPDRIIHGQIMTERLYPLIANENIVIDIQPTFVASDFPWVIERIGINRLAHAYAWKSMLRHGISCAGGSDAPIEEINPLFGIQAAMARTSYHDQVTYGEEQALSMFEAISLYTTGAAKAIGKQKVRGVIKPNYVADFTIFDRDLYTVSPGNLLQVQVSKTVVDGTIMYDIYDG</sequence>
<protein>
    <submittedName>
        <fullName evidence="2">Amidohydrolase</fullName>
    </submittedName>
</protein>
<dbReference type="RefSeq" id="WP_036831509.1">
    <property type="nucleotide sequence ID" value="NZ_AVPG01000001.1"/>
</dbReference>
<evidence type="ECO:0000313" key="2">
    <source>
        <dbReference type="EMBL" id="KGX89128.1"/>
    </source>
</evidence>
<dbReference type="Proteomes" id="UP000030401">
    <property type="component" value="Unassembled WGS sequence"/>
</dbReference>
<dbReference type="PANTHER" id="PTHR22642:SF2">
    <property type="entry name" value="PROTEIN LONG AFTER FAR-RED 3"/>
    <property type="match status" value="1"/>
</dbReference>
<dbReference type="Gene3D" id="2.30.40.10">
    <property type="entry name" value="Urease, subunit C, domain 1"/>
    <property type="match status" value="1"/>
</dbReference>
<evidence type="ECO:0000313" key="3">
    <source>
        <dbReference type="Proteomes" id="UP000030401"/>
    </source>
</evidence>
<dbReference type="InterPro" id="IPR013108">
    <property type="entry name" value="Amidohydro_3"/>
</dbReference>
<dbReference type="PANTHER" id="PTHR22642">
    <property type="entry name" value="IMIDAZOLONEPROPIONASE"/>
    <property type="match status" value="1"/>
</dbReference>
<dbReference type="eggNOG" id="COG1574">
    <property type="taxonomic scope" value="Bacteria"/>
</dbReference>
<dbReference type="Pfam" id="PF07969">
    <property type="entry name" value="Amidohydro_3"/>
    <property type="match status" value="1"/>
</dbReference>
<dbReference type="OrthoDB" id="9767366at2"/>
<organism evidence="2 3">
    <name type="scientific">Pontibacillus litoralis JSM 072002</name>
    <dbReference type="NCBI Taxonomy" id="1385512"/>
    <lineage>
        <taxon>Bacteria</taxon>
        <taxon>Bacillati</taxon>
        <taxon>Bacillota</taxon>
        <taxon>Bacilli</taxon>
        <taxon>Bacillales</taxon>
        <taxon>Bacillaceae</taxon>
        <taxon>Pontibacillus</taxon>
    </lineage>
</organism>
<dbReference type="GO" id="GO:0016810">
    <property type="term" value="F:hydrolase activity, acting on carbon-nitrogen (but not peptide) bonds"/>
    <property type="evidence" value="ECO:0007669"/>
    <property type="project" value="InterPro"/>
</dbReference>
<dbReference type="EMBL" id="AVPG01000001">
    <property type="protein sequence ID" value="KGX89128.1"/>
    <property type="molecule type" value="Genomic_DNA"/>
</dbReference>
<evidence type="ECO:0000259" key="1">
    <source>
        <dbReference type="Pfam" id="PF07969"/>
    </source>
</evidence>
<dbReference type="Gene3D" id="3.10.310.70">
    <property type="match status" value="1"/>
</dbReference>
<dbReference type="InterPro" id="IPR011059">
    <property type="entry name" value="Metal-dep_hydrolase_composite"/>
</dbReference>
<dbReference type="Gene3D" id="3.20.20.140">
    <property type="entry name" value="Metal-dependent hydrolases"/>
    <property type="match status" value="1"/>
</dbReference>